<dbReference type="RefSeq" id="WP_209735665.1">
    <property type="nucleotide sequence ID" value="NZ_CP072611.1"/>
</dbReference>
<dbReference type="Proteomes" id="UP001597371">
    <property type="component" value="Unassembled WGS sequence"/>
</dbReference>
<dbReference type="InterPro" id="IPR016181">
    <property type="entry name" value="Acyl_CoA_acyltransferase"/>
</dbReference>
<organism evidence="3 4">
    <name type="scientific">Aureimonas populi</name>
    <dbReference type="NCBI Taxonomy" id="1701758"/>
    <lineage>
        <taxon>Bacteria</taxon>
        <taxon>Pseudomonadati</taxon>
        <taxon>Pseudomonadota</taxon>
        <taxon>Alphaproteobacteria</taxon>
        <taxon>Hyphomicrobiales</taxon>
        <taxon>Aurantimonadaceae</taxon>
        <taxon>Aureimonas</taxon>
    </lineage>
</organism>
<evidence type="ECO:0000259" key="2">
    <source>
        <dbReference type="Pfam" id="PF21926"/>
    </source>
</evidence>
<dbReference type="Pfam" id="PF21926">
    <property type="entry name" value="FeeM"/>
    <property type="match status" value="1"/>
</dbReference>
<accession>A0ABW5CJZ5</accession>
<comment type="caution">
    <text evidence="3">The sequence shown here is derived from an EMBL/GenBank/DDBJ whole genome shotgun (WGS) entry which is preliminary data.</text>
</comment>
<protein>
    <submittedName>
        <fullName evidence="3">Acyl-homoserine-lactone synthase</fullName>
    </submittedName>
</protein>
<feature type="domain" description="N-acyl amino acid synthase FeeM catalytic core" evidence="2">
    <location>
        <begin position="33"/>
        <end position="190"/>
    </location>
</feature>
<sequence length="258" mass="29433">MTDAVERTNGDRKESEAPELSYRRVVNDAQLEDIVRLRYRCYRREGMIDPLPEPRFADRYDEDPNVFIFGVELEGALVASLRIHVASPEMPFCASFETFPEILGAMLDRGESFVDPTRFVVDRTFRRAMAQIPFATVRLAAMAAEHFQTTHVLATVRAEHAPFYRRFCDMEVLAPPRQYQSLKRPLGLLAGRSEEISRSVYPRHPHFASTHRERVKLFGLSRQIGLGMNEPPALNDNGEESWHLSERPANSNAPTSIS</sequence>
<feature type="region of interest" description="Disordered" evidence="1">
    <location>
        <begin position="229"/>
        <end position="258"/>
    </location>
</feature>
<dbReference type="Gene3D" id="3.40.630.30">
    <property type="match status" value="1"/>
</dbReference>
<feature type="compositionally biased region" description="Polar residues" evidence="1">
    <location>
        <begin position="248"/>
        <end position="258"/>
    </location>
</feature>
<evidence type="ECO:0000313" key="3">
    <source>
        <dbReference type="EMBL" id="MFD2236395.1"/>
    </source>
</evidence>
<dbReference type="EMBL" id="JBHUIJ010000002">
    <property type="protein sequence ID" value="MFD2236395.1"/>
    <property type="molecule type" value="Genomic_DNA"/>
</dbReference>
<proteinExistence type="predicted"/>
<name>A0ABW5CJZ5_9HYPH</name>
<reference evidence="4" key="1">
    <citation type="journal article" date="2019" name="Int. J. Syst. Evol. Microbiol.">
        <title>The Global Catalogue of Microorganisms (GCM) 10K type strain sequencing project: providing services to taxonomists for standard genome sequencing and annotation.</title>
        <authorList>
            <consortium name="The Broad Institute Genomics Platform"/>
            <consortium name="The Broad Institute Genome Sequencing Center for Infectious Disease"/>
            <person name="Wu L."/>
            <person name="Ma J."/>
        </authorList>
    </citation>
    <scope>NUCLEOTIDE SEQUENCE [LARGE SCALE GENOMIC DNA]</scope>
    <source>
        <strain evidence="4">ZS-35-S2</strain>
    </source>
</reference>
<dbReference type="SUPFAM" id="SSF55729">
    <property type="entry name" value="Acyl-CoA N-acyltransferases (Nat)"/>
    <property type="match status" value="1"/>
</dbReference>
<gene>
    <name evidence="3" type="ORF">ACFSKQ_02815</name>
</gene>
<dbReference type="InterPro" id="IPR054597">
    <property type="entry name" value="FeeM_cat"/>
</dbReference>
<keyword evidence="4" id="KW-1185">Reference proteome</keyword>
<evidence type="ECO:0000256" key="1">
    <source>
        <dbReference type="SAM" id="MobiDB-lite"/>
    </source>
</evidence>
<evidence type="ECO:0000313" key="4">
    <source>
        <dbReference type="Proteomes" id="UP001597371"/>
    </source>
</evidence>